<feature type="region of interest" description="Disordered" evidence="3">
    <location>
        <begin position="1"/>
        <end position="39"/>
    </location>
</feature>
<evidence type="ECO:0000256" key="3">
    <source>
        <dbReference type="SAM" id="MobiDB-lite"/>
    </source>
</evidence>
<dbReference type="GO" id="GO:0031929">
    <property type="term" value="P:TOR signaling"/>
    <property type="evidence" value="ECO:0007669"/>
    <property type="project" value="TreeGrafter"/>
</dbReference>
<dbReference type="Proteomes" id="UP000095287">
    <property type="component" value="Unplaced"/>
</dbReference>
<dbReference type="AlphaFoldDB" id="A0A1I7YHI2"/>
<dbReference type="GO" id="GO:0005829">
    <property type="term" value="C:cytosol"/>
    <property type="evidence" value="ECO:0007669"/>
    <property type="project" value="TreeGrafter"/>
</dbReference>
<evidence type="ECO:0000256" key="1">
    <source>
        <dbReference type="ARBA" id="ARBA00006658"/>
    </source>
</evidence>
<proteinExistence type="inferred from homology"/>
<keyword evidence="4" id="KW-1185">Reference proteome</keyword>
<organism evidence="4 5">
    <name type="scientific">Steinernema glaseri</name>
    <dbReference type="NCBI Taxonomy" id="37863"/>
    <lineage>
        <taxon>Eukaryota</taxon>
        <taxon>Metazoa</taxon>
        <taxon>Ecdysozoa</taxon>
        <taxon>Nematoda</taxon>
        <taxon>Chromadorea</taxon>
        <taxon>Rhabditida</taxon>
        <taxon>Tylenchina</taxon>
        <taxon>Panagrolaimomorpha</taxon>
        <taxon>Strongyloidoidea</taxon>
        <taxon>Steinernematidae</taxon>
        <taxon>Steinernema</taxon>
    </lineage>
</organism>
<name>A0A1I7YHI2_9BILA</name>
<feature type="compositionally biased region" description="Low complexity" evidence="3">
    <location>
        <begin position="26"/>
        <end position="35"/>
    </location>
</feature>
<dbReference type="WBParaSite" id="L893_g1643.t1">
    <property type="protein sequence ID" value="L893_g1643.t1"/>
    <property type="gene ID" value="L893_g1643"/>
</dbReference>
<feature type="compositionally biased region" description="Pro residues" evidence="3">
    <location>
        <begin position="1"/>
        <end position="11"/>
    </location>
</feature>
<dbReference type="PANTHER" id="PTHR21021:SF16">
    <property type="entry name" value="TIP41-LIKE PROTEIN"/>
    <property type="match status" value="1"/>
</dbReference>
<evidence type="ECO:0000313" key="4">
    <source>
        <dbReference type="Proteomes" id="UP000095287"/>
    </source>
</evidence>
<dbReference type="Pfam" id="PF04176">
    <property type="entry name" value="TIP41"/>
    <property type="match status" value="1"/>
</dbReference>
<reference evidence="5" key="1">
    <citation type="submission" date="2016-11" db="UniProtKB">
        <authorList>
            <consortium name="WormBaseParasite"/>
        </authorList>
    </citation>
    <scope>IDENTIFICATION</scope>
</reference>
<dbReference type="InterPro" id="IPR007303">
    <property type="entry name" value="TIP41-like"/>
</dbReference>
<evidence type="ECO:0000313" key="5">
    <source>
        <dbReference type="WBParaSite" id="L893_g1643.t1"/>
    </source>
</evidence>
<sequence length="326" mass="37229">MSPVPSPPSQPHQPNHHHHHHRHRSTSSSHSPTSPLATSPVLPKITVDALHHAMASARAEENFLFDHTYQFVSVSDHILNSQCTHSPDDEAASTACNVCIYGKELELVHLPEMIFPNNTLTITAANAKNPKNTTIQFNALDALKRVDAHNLPNVQVGVSKEWQKKRTQISLDHKVKDFDWTYTSDYDGTIGDGFKVSEAKEGERIDMERLKRQEPIHFYSQLTLYEDELADHGCTMMNVRVRCMPTSFFVLCRFYLRVDGVMVRVCDTRLFGERGSEKIIREWTRREAKYSELSPAALDVVLDSNQIWQMLPIVESRYTTLTFDRS</sequence>
<protein>
    <recommendedName>
        <fullName evidence="2">TIP41-like protein</fullName>
    </recommendedName>
</protein>
<feature type="compositionally biased region" description="Basic residues" evidence="3">
    <location>
        <begin position="14"/>
        <end position="25"/>
    </location>
</feature>
<evidence type="ECO:0000256" key="2">
    <source>
        <dbReference type="ARBA" id="ARBA00018951"/>
    </source>
</evidence>
<dbReference type="InterPro" id="IPR051330">
    <property type="entry name" value="Phosphatase_reg/MetRdx"/>
</dbReference>
<accession>A0A1I7YHI2</accession>
<comment type="similarity">
    <text evidence="1">Belongs to the TIP41 family.</text>
</comment>
<dbReference type="PANTHER" id="PTHR21021">
    <property type="entry name" value="GAF/PUTATIVE CYTOSKELETAL PROTEIN"/>
    <property type="match status" value="1"/>
</dbReference>